<accession>A0A4U0PYT9</accession>
<keyword evidence="5" id="KW-1185">Reference proteome</keyword>
<evidence type="ECO:0000256" key="3">
    <source>
        <dbReference type="PIRSR" id="PIRSR607837-1"/>
    </source>
</evidence>
<dbReference type="Gene3D" id="1.20.120.450">
    <property type="entry name" value="dinb family like domain"/>
    <property type="match status" value="1"/>
</dbReference>
<comment type="caution">
    <text evidence="4">The sequence shown here is derived from an EMBL/GenBank/DDBJ whole genome shotgun (WGS) entry which is preliminary data.</text>
</comment>
<protein>
    <submittedName>
        <fullName evidence="4">Damage-inducible protein DinB</fullName>
    </submittedName>
</protein>
<dbReference type="InterPro" id="IPR034660">
    <property type="entry name" value="DinB/YfiT-like"/>
</dbReference>
<feature type="binding site" evidence="3">
    <location>
        <position position="132"/>
    </location>
    <ligand>
        <name>a divalent metal cation</name>
        <dbReference type="ChEBI" id="CHEBI:60240"/>
    </ligand>
</feature>
<organism evidence="4 5">
    <name type="scientific">Chitiniphilus eburneus</name>
    <dbReference type="NCBI Taxonomy" id="2571148"/>
    <lineage>
        <taxon>Bacteria</taxon>
        <taxon>Pseudomonadati</taxon>
        <taxon>Pseudomonadota</taxon>
        <taxon>Betaproteobacteria</taxon>
        <taxon>Neisseriales</taxon>
        <taxon>Chitinibacteraceae</taxon>
        <taxon>Chitiniphilus</taxon>
    </lineage>
</organism>
<dbReference type="RefSeq" id="WP_136773174.1">
    <property type="nucleotide sequence ID" value="NZ_CP156074.1"/>
</dbReference>
<sequence>MNPSAARLQACYNRWMNQRLFDVCGALDDTTRRSDLGAFFKSVHGTLEHLIWADTMWLARFTAAPLPEGTSIQIDDWPALCAERQALDARIETWTDGLSESWLAAPFTFRSVMTGVERTQPGWALVIHFFNHQIHHRGQLTTLLAQLGVDFGVTDLPALPELNDASRQRW</sequence>
<dbReference type="OrthoDB" id="9807509at2"/>
<comment type="similarity">
    <text evidence="1">Belongs to the DinB family.</text>
</comment>
<dbReference type="SUPFAM" id="SSF109854">
    <property type="entry name" value="DinB/YfiT-like putative metalloenzymes"/>
    <property type="match status" value="1"/>
</dbReference>
<proteinExistence type="inferred from homology"/>
<dbReference type="EMBL" id="SUMF01000008">
    <property type="protein sequence ID" value="TJZ73811.1"/>
    <property type="molecule type" value="Genomic_DNA"/>
</dbReference>
<dbReference type="Pfam" id="PF05163">
    <property type="entry name" value="DinB"/>
    <property type="match status" value="1"/>
</dbReference>
<keyword evidence="2 3" id="KW-0479">Metal-binding</keyword>
<dbReference type="PANTHER" id="PTHR37302:SF1">
    <property type="entry name" value="PROTEIN DINB"/>
    <property type="match status" value="1"/>
</dbReference>
<dbReference type="AlphaFoldDB" id="A0A4U0PYT9"/>
<feature type="binding site" evidence="3">
    <location>
        <position position="49"/>
    </location>
    <ligand>
        <name>a divalent metal cation</name>
        <dbReference type="ChEBI" id="CHEBI:60240"/>
    </ligand>
</feature>
<reference evidence="4 5" key="1">
    <citation type="submission" date="2019-04" db="EMBL/GenBank/DDBJ databases">
        <title>Chitiniphilus eburnea sp. nov., a novel chitinolytic bacterium isolated from aquaculture sludge.</title>
        <authorList>
            <person name="Sheng M."/>
        </authorList>
    </citation>
    <scope>NUCLEOTIDE SEQUENCE [LARGE SCALE GENOMIC DNA]</scope>
    <source>
        <strain evidence="4 5">HX-2-15</strain>
    </source>
</reference>
<evidence type="ECO:0000256" key="2">
    <source>
        <dbReference type="ARBA" id="ARBA00022723"/>
    </source>
</evidence>
<evidence type="ECO:0000256" key="1">
    <source>
        <dbReference type="ARBA" id="ARBA00008635"/>
    </source>
</evidence>
<name>A0A4U0PYT9_9NEIS</name>
<dbReference type="PANTHER" id="PTHR37302">
    <property type="entry name" value="SLR1116 PROTEIN"/>
    <property type="match status" value="1"/>
</dbReference>
<evidence type="ECO:0000313" key="5">
    <source>
        <dbReference type="Proteomes" id="UP000310016"/>
    </source>
</evidence>
<dbReference type="Proteomes" id="UP000310016">
    <property type="component" value="Unassembled WGS sequence"/>
</dbReference>
<dbReference type="InterPro" id="IPR007837">
    <property type="entry name" value="DinB"/>
</dbReference>
<evidence type="ECO:0000313" key="4">
    <source>
        <dbReference type="EMBL" id="TJZ73811.1"/>
    </source>
</evidence>
<gene>
    <name evidence="4" type="ORF">FAZ21_09330</name>
</gene>
<dbReference type="GO" id="GO:0046872">
    <property type="term" value="F:metal ion binding"/>
    <property type="evidence" value="ECO:0007669"/>
    <property type="project" value="UniProtKB-KW"/>
</dbReference>
<feature type="binding site" evidence="3">
    <location>
        <position position="136"/>
    </location>
    <ligand>
        <name>a divalent metal cation</name>
        <dbReference type="ChEBI" id="CHEBI:60240"/>
    </ligand>
</feature>